<evidence type="ECO:0000313" key="2">
    <source>
        <dbReference type="EMBL" id="CAB1416528.1"/>
    </source>
</evidence>
<feature type="compositionally biased region" description="Basic and acidic residues" evidence="1">
    <location>
        <begin position="25"/>
        <end position="37"/>
    </location>
</feature>
<feature type="compositionally biased region" description="Polar residues" evidence="1">
    <location>
        <begin position="62"/>
        <end position="79"/>
    </location>
</feature>
<organism evidence="2 3">
    <name type="scientific">Pleuronectes platessa</name>
    <name type="common">European plaice</name>
    <dbReference type="NCBI Taxonomy" id="8262"/>
    <lineage>
        <taxon>Eukaryota</taxon>
        <taxon>Metazoa</taxon>
        <taxon>Chordata</taxon>
        <taxon>Craniata</taxon>
        <taxon>Vertebrata</taxon>
        <taxon>Euteleostomi</taxon>
        <taxon>Actinopterygii</taxon>
        <taxon>Neopterygii</taxon>
        <taxon>Teleostei</taxon>
        <taxon>Neoteleostei</taxon>
        <taxon>Acanthomorphata</taxon>
        <taxon>Carangaria</taxon>
        <taxon>Pleuronectiformes</taxon>
        <taxon>Pleuronectoidei</taxon>
        <taxon>Pleuronectidae</taxon>
        <taxon>Pleuronectes</taxon>
    </lineage>
</organism>
<comment type="caution">
    <text evidence="2">The sequence shown here is derived from an EMBL/GenBank/DDBJ whole genome shotgun (WGS) entry which is preliminary data.</text>
</comment>
<name>A0A9N7TQQ0_PLEPL</name>
<evidence type="ECO:0000256" key="1">
    <source>
        <dbReference type="SAM" id="MobiDB-lite"/>
    </source>
</evidence>
<dbReference type="Proteomes" id="UP001153269">
    <property type="component" value="Unassembled WGS sequence"/>
</dbReference>
<evidence type="ECO:0000313" key="3">
    <source>
        <dbReference type="Proteomes" id="UP001153269"/>
    </source>
</evidence>
<keyword evidence="3" id="KW-1185">Reference proteome</keyword>
<protein>
    <submittedName>
        <fullName evidence="2">Uncharacterized protein</fullName>
    </submittedName>
</protein>
<dbReference type="EMBL" id="CADEAL010000213">
    <property type="protein sequence ID" value="CAB1416528.1"/>
    <property type="molecule type" value="Genomic_DNA"/>
</dbReference>
<dbReference type="AlphaFoldDB" id="A0A9N7TQQ0"/>
<feature type="region of interest" description="Disordered" evidence="1">
    <location>
        <begin position="14"/>
        <end position="79"/>
    </location>
</feature>
<proteinExistence type="predicted"/>
<reference evidence="2" key="1">
    <citation type="submission" date="2020-03" db="EMBL/GenBank/DDBJ databases">
        <authorList>
            <person name="Weist P."/>
        </authorList>
    </citation>
    <scope>NUCLEOTIDE SEQUENCE</scope>
</reference>
<accession>A0A9N7TQQ0</accession>
<sequence>MLRGVGRWPVDTAEEAAVRRRRGGSRGEGRKTMEGGREGSNTLRRAKCPDSHRSRRVGALQELQSSAIPIQGPGTSEESYSSFPSLFSQEGLMCLDSQPGLPKPPERPHDLKGIRSLAFLHPIHHEPSPQWMDHFYACSLPVCCIRWLDACLCTAVISLCLVQLPPAQTYITWDTGGHFFPNVLPQQELIVMARDQSSHLAVPFSKASDQQGQSLPLHKQAACAKSVVDASFPFSTLNGPNSS</sequence>
<gene>
    <name evidence="2" type="ORF">PLEPLA_LOCUS4319</name>
</gene>